<dbReference type="AlphaFoldDB" id="A0A3N6MA20"/>
<evidence type="ECO:0000313" key="1">
    <source>
        <dbReference type="EMBL" id="RQH00634.1"/>
    </source>
</evidence>
<reference evidence="1 2" key="1">
    <citation type="submission" date="2018-11" db="EMBL/GenBank/DDBJ databases">
        <title>Paraburkholderia sp. DHOA04, isolated from soil.</title>
        <authorList>
            <person name="Gao Z.-H."/>
            <person name="Qiu L.-H."/>
            <person name="Fu J.-C."/>
        </authorList>
    </citation>
    <scope>NUCLEOTIDE SEQUENCE [LARGE SCALE GENOMIC DNA]</scope>
    <source>
        <strain evidence="1 2">DHOA04</strain>
    </source>
</reference>
<accession>A0A3N6MA20</accession>
<evidence type="ECO:0000313" key="2">
    <source>
        <dbReference type="Proteomes" id="UP000272778"/>
    </source>
</evidence>
<sequence>MKRKTTRKASRSLLPGFARFACLPKSRYVNPKKAGDPTAHSSGVLSEIAAGSTVVSITADAVSQLAQPNVGQYACQGAVSGAGKIAGNINPAGSLIVNGATSVINNIPLATTIQNWITQKSNSLFNPSGTK</sequence>
<protein>
    <submittedName>
        <fullName evidence="1">Uncharacterized protein</fullName>
    </submittedName>
</protein>
<comment type="caution">
    <text evidence="1">The sequence shown here is derived from an EMBL/GenBank/DDBJ whole genome shotgun (WGS) entry which is preliminary data.</text>
</comment>
<dbReference type="RefSeq" id="WP_124153755.1">
    <property type="nucleotide sequence ID" value="NZ_RQIS01000026.1"/>
</dbReference>
<organism evidence="1 2">
    <name type="scientific">Paraburkholderia dinghuensis</name>
    <dbReference type="NCBI Taxonomy" id="2305225"/>
    <lineage>
        <taxon>Bacteria</taxon>
        <taxon>Pseudomonadati</taxon>
        <taxon>Pseudomonadota</taxon>
        <taxon>Betaproteobacteria</taxon>
        <taxon>Burkholderiales</taxon>
        <taxon>Burkholderiaceae</taxon>
        <taxon>Paraburkholderia</taxon>
    </lineage>
</organism>
<proteinExistence type="predicted"/>
<name>A0A3N6MA20_9BURK</name>
<gene>
    <name evidence="1" type="ORF">D1Y85_24950</name>
</gene>
<dbReference type="EMBL" id="RQIS01000026">
    <property type="protein sequence ID" value="RQH00634.1"/>
    <property type="molecule type" value="Genomic_DNA"/>
</dbReference>
<dbReference type="Proteomes" id="UP000272778">
    <property type="component" value="Unassembled WGS sequence"/>
</dbReference>
<keyword evidence="2" id="KW-1185">Reference proteome</keyword>